<evidence type="ECO:0000313" key="4">
    <source>
        <dbReference type="Proteomes" id="UP000254537"/>
    </source>
</evidence>
<dbReference type="InterPro" id="IPR011010">
    <property type="entry name" value="DNA_brk_join_enz"/>
</dbReference>
<dbReference type="GO" id="GO:0003677">
    <property type="term" value="F:DNA binding"/>
    <property type="evidence" value="ECO:0007669"/>
    <property type="project" value="InterPro"/>
</dbReference>
<keyword evidence="1" id="KW-0233">DNA recombination</keyword>
<name>A0A345Y3L8_9NEIS</name>
<dbReference type="InterPro" id="IPR013762">
    <property type="entry name" value="Integrase-like_cat_sf"/>
</dbReference>
<gene>
    <name evidence="3" type="ORF">DWG20_03255</name>
</gene>
<organism evidence="3 4">
    <name type="scientific">Crenobacter cavernae</name>
    <dbReference type="NCBI Taxonomy" id="2290923"/>
    <lineage>
        <taxon>Bacteria</taxon>
        <taxon>Pseudomonadati</taxon>
        <taxon>Pseudomonadota</taxon>
        <taxon>Betaproteobacteria</taxon>
        <taxon>Neisseriales</taxon>
        <taxon>Neisseriaceae</taxon>
        <taxon>Crenobacter</taxon>
    </lineage>
</organism>
<dbReference type="InterPro" id="IPR002104">
    <property type="entry name" value="Integrase_catalytic"/>
</dbReference>
<sequence length="619" mass="69988">MDVTYKQLIEFHRARIEAGCVAEAGTSQVFRNQMSTLHGYLACYRKTTDGNVGRELRGSIEEKIADYLAALGQQPKTLSDKRSHLRAWKSSFELLEQRLTSHTPTPTTFNQALRVAVAATGLAPKTLAKQCHISTSAMQRWIAGAKPNRTTLPALRRLENALGLTRGTLEGLLGGHFDTTADTTPQPMEIEYRHRLRERVTDRYLLKAEQFLPSLASEWRELLIYKTSTHPRLQRRSGAMWRLLPLTAIQNRPSPLTQVHGLGCTSADAMLGRLRAYWGYLRREVADGGSGLPDSHAQTLASLVVPEWVEGFMQFMKRRAQGKTHQSHAVFASIVVSLVNPEVGYLAQRPELYQRLPIEATQGRPWERLCHETLLLARAWKRAAQDVSRDPSLPIQPLLSLAEPLAPILRTVSRLDQAAAAALPGSVQQAIHRRDALLISLALVNPLRLRTLTLITYRGNTGNLYQRGHEWRLRFQGNDFKNDRGSRQDKYDARVPGLDERIEEYLVEYRPVLIKHCPDCPYLFPSTRSLDGKHTGLHRVIEKITKQYIPEVLSFGPHAFRHLVASAYLKAHPKDYLTVAQLLHDELTTVMSHYAHLSADDAFDRHAEHIAKLKHHRGD</sequence>
<evidence type="ECO:0000313" key="3">
    <source>
        <dbReference type="EMBL" id="AXK38520.1"/>
    </source>
</evidence>
<reference evidence="3 4" key="1">
    <citation type="submission" date="2018-07" db="EMBL/GenBank/DDBJ databases">
        <title>Crenobacter cavernae sp. nov., isolated from a karst cave.</title>
        <authorList>
            <person name="Zhu H."/>
        </authorList>
    </citation>
    <scope>NUCLEOTIDE SEQUENCE [LARGE SCALE GENOMIC DNA]</scope>
    <source>
        <strain evidence="3 4">K1W11S-77</strain>
    </source>
</reference>
<evidence type="ECO:0000259" key="2">
    <source>
        <dbReference type="PROSITE" id="PS51898"/>
    </source>
</evidence>
<accession>A0A345Y3L8</accession>
<dbReference type="KEGG" id="ccah:DWG20_03255"/>
<feature type="domain" description="Tyr recombinase" evidence="2">
    <location>
        <begin position="410"/>
        <end position="607"/>
    </location>
</feature>
<protein>
    <recommendedName>
        <fullName evidence="2">Tyr recombinase domain-containing protein</fullName>
    </recommendedName>
</protein>
<dbReference type="EMBL" id="CP031337">
    <property type="protein sequence ID" value="AXK38520.1"/>
    <property type="molecule type" value="Genomic_DNA"/>
</dbReference>
<dbReference type="GO" id="GO:0006310">
    <property type="term" value="P:DNA recombination"/>
    <property type="evidence" value="ECO:0007669"/>
    <property type="project" value="UniProtKB-KW"/>
</dbReference>
<dbReference type="GO" id="GO:0015074">
    <property type="term" value="P:DNA integration"/>
    <property type="evidence" value="ECO:0007669"/>
    <property type="project" value="InterPro"/>
</dbReference>
<dbReference type="AlphaFoldDB" id="A0A345Y3L8"/>
<evidence type="ECO:0000256" key="1">
    <source>
        <dbReference type="ARBA" id="ARBA00023172"/>
    </source>
</evidence>
<proteinExistence type="predicted"/>
<dbReference type="Gene3D" id="1.10.443.10">
    <property type="entry name" value="Intergrase catalytic core"/>
    <property type="match status" value="1"/>
</dbReference>
<dbReference type="PROSITE" id="PS51898">
    <property type="entry name" value="TYR_RECOMBINASE"/>
    <property type="match status" value="1"/>
</dbReference>
<dbReference type="SUPFAM" id="SSF56349">
    <property type="entry name" value="DNA breaking-rejoining enzymes"/>
    <property type="match status" value="1"/>
</dbReference>
<dbReference type="Proteomes" id="UP000254537">
    <property type="component" value="Chromosome"/>
</dbReference>